<comment type="caution">
    <text evidence="1">The sequence shown here is derived from an EMBL/GenBank/DDBJ whole genome shotgun (WGS) entry which is preliminary data.</text>
</comment>
<evidence type="ECO:0000313" key="1">
    <source>
        <dbReference type="EMBL" id="MPN65168.1"/>
    </source>
</evidence>
<proteinExistence type="predicted"/>
<accession>A0A645JNC8</accession>
<dbReference type="AlphaFoldDB" id="A0A645JNC8"/>
<protein>
    <submittedName>
        <fullName evidence="1">Uncharacterized protein</fullName>
    </submittedName>
</protein>
<reference evidence="1" key="1">
    <citation type="submission" date="2019-08" db="EMBL/GenBank/DDBJ databases">
        <authorList>
            <person name="Kucharzyk K."/>
            <person name="Murdoch R.W."/>
            <person name="Higgins S."/>
            <person name="Loffler F."/>
        </authorList>
    </citation>
    <scope>NUCLEOTIDE SEQUENCE</scope>
</reference>
<organism evidence="1">
    <name type="scientific">bioreactor metagenome</name>
    <dbReference type="NCBI Taxonomy" id="1076179"/>
    <lineage>
        <taxon>unclassified sequences</taxon>
        <taxon>metagenomes</taxon>
        <taxon>ecological metagenomes</taxon>
    </lineage>
</organism>
<dbReference type="EMBL" id="VSSQ01147127">
    <property type="protein sequence ID" value="MPN65168.1"/>
    <property type="molecule type" value="Genomic_DNA"/>
</dbReference>
<name>A0A645JNC8_9ZZZZ</name>
<sequence>MGTLHHITTERQGAQGIVYHIMDSVQLIVGAPEGSRRLIIAVDQIRLYLIFRGSYGQVGNLHITKGMMVKLVTE</sequence>
<gene>
    <name evidence="1" type="ORF">SDC9_212947</name>
</gene>